<feature type="transmembrane region" description="Helical" evidence="1">
    <location>
        <begin position="20"/>
        <end position="37"/>
    </location>
</feature>
<dbReference type="Pfam" id="PF14412">
    <property type="entry name" value="AHH"/>
    <property type="match status" value="1"/>
</dbReference>
<proteinExistence type="predicted"/>
<evidence type="ECO:0000256" key="1">
    <source>
        <dbReference type="SAM" id="Phobius"/>
    </source>
</evidence>
<dbReference type="RefSeq" id="WP_157758978.1">
    <property type="nucleotide sequence ID" value="NZ_CP022098.1"/>
</dbReference>
<evidence type="ECO:0000313" key="2">
    <source>
        <dbReference type="EMBL" id="ATB42997.1"/>
    </source>
</evidence>
<reference evidence="2 3" key="1">
    <citation type="submission" date="2017-06" db="EMBL/GenBank/DDBJ databases">
        <title>Sequencing and comparative analysis of myxobacterial genomes.</title>
        <authorList>
            <person name="Rupp O."/>
            <person name="Goesmann A."/>
            <person name="Sogaard-Andersen L."/>
        </authorList>
    </citation>
    <scope>NUCLEOTIDE SEQUENCE [LARGE SCALE GENOMIC DNA]</scope>
    <source>
        <strain evidence="2 3">DSM 52655</strain>
    </source>
</reference>
<dbReference type="InterPro" id="IPR032871">
    <property type="entry name" value="AHH_dom_containing"/>
</dbReference>
<dbReference type="AlphaFoldDB" id="A0A250JHN7"/>
<sequence length="478" mass="51294">MSTRLVGPCLPGARLSLLLRGWLLIVLFLNAACATGVPRGGLYTPLTPHFHEAAESPTAEAEAEEVEADEVADELVRLSLPTRFGAVQVSDFELNEALTTLVLNMPLRVAGSHVPLYLHRKLALATSVPLTGEEWRTPLARSYGGFCERRGTSGDCLELFKDGPGLDGEDKRDLALALSLDAALEARDAQLRGMFSTTQLWTTLSLTLIGYMALVAAPEPVSKGVAAALALLMWGYLGWELFDLVRAYFLLWEEAAEASTFAELREAGDRFGKVIGPNSVRILLLLGTAAVGESAALVSKAPTLPGFAKAAGTLKSHAGIRDVLTAVQEADKVKVAVAEGTFSVVLPANAVSMAARGSPARVDPPKKKPDVHHIATIENTIATVRGGPWTQKLKPFFDKAGMSMKDPANTVPLFGHKGPHPKEYHQAVLDHLKRATARCPNQQECAVALRQALRELAAEITTKGSRLNKLLTTKRSPP</sequence>
<dbReference type="EMBL" id="CP022098">
    <property type="protein sequence ID" value="ATB42997.1"/>
    <property type="molecule type" value="Genomic_DNA"/>
</dbReference>
<protein>
    <submittedName>
        <fullName evidence="2">Uncharacterized protein</fullName>
    </submittedName>
</protein>
<accession>A0A250JHN7</accession>
<gene>
    <name evidence="2" type="ORF">CYFUS_008476</name>
</gene>
<dbReference type="KEGG" id="cfus:CYFUS_008476"/>
<name>A0A250JHN7_9BACT</name>
<keyword evidence="1" id="KW-0472">Membrane</keyword>
<keyword evidence="1" id="KW-1133">Transmembrane helix</keyword>
<organism evidence="2 3">
    <name type="scientific">Cystobacter fuscus</name>
    <dbReference type="NCBI Taxonomy" id="43"/>
    <lineage>
        <taxon>Bacteria</taxon>
        <taxon>Pseudomonadati</taxon>
        <taxon>Myxococcota</taxon>
        <taxon>Myxococcia</taxon>
        <taxon>Myxococcales</taxon>
        <taxon>Cystobacterineae</taxon>
        <taxon>Archangiaceae</taxon>
        <taxon>Cystobacter</taxon>
    </lineage>
</organism>
<evidence type="ECO:0000313" key="3">
    <source>
        <dbReference type="Proteomes" id="UP000217257"/>
    </source>
</evidence>
<keyword evidence="1" id="KW-0812">Transmembrane</keyword>
<dbReference type="Proteomes" id="UP000217257">
    <property type="component" value="Chromosome"/>
</dbReference>